<dbReference type="Proteomes" id="UP000796880">
    <property type="component" value="Unassembled WGS sequence"/>
</dbReference>
<dbReference type="Gene3D" id="2.170.150.80">
    <property type="entry name" value="NAC domain"/>
    <property type="match status" value="1"/>
</dbReference>
<dbReference type="InterPro" id="IPR003441">
    <property type="entry name" value="NAC-dom"/>
</dbReference>
<keyword evidence="5" id="KW-0539">Nucleus</keyword>
<dbReference type="GO" id="GO:0048316">
    <property type="term" value="P:seed development"/>
    <property type="evidence" value="ECO:0007669"/>
    <property type="project" value="UniProtKB-ARBA"/>
</dbReference>
<name>A0A8K0MMW6_9ROSA</name>
<evidence type="ECO:0000313" key="8">
    <source>
        <dbReference type="EMBL" id="KAF3451523.1"/>
    </source>
</evidence>
<evidence type="ECO:0000256" key="5">
    <source>
        <dbReference type="ARBA" id="ARBA00023242"/>
    </source>
</evidence>
<dbReference type="SUPFAM" id="SSF101941">
    <property type="entry name" value="NAC domain"/>
    <property type="match status" value="1"/>
</dbReference>
<keyword evidence="4" id="KW-0804">Transcription</keyword>
<dbReference type="EMBL" id="VOIH02000003">
    <property type="protein sequence ID" value="KAF3451523.1"/>
    <property type="molecule type" value="Genomic_DNA"/>
</dbReference>
<dbReference type="InterPro" id="IPR036093">
    <property type="entry name" value="NAC_dom_sf"/>
</dbReference>
<dbReference type="AlphaFoldDB" id="A0A8K0MMW6"/>
<organism evidence="8 9">
    <name type="scientific">Rhamnella rubrinervis</name>
    <dbReference type="NCBI Taxonomy" id="2594499"/>
    <lineage>
        <taxon>Eukaryota</taxon>
        <taxon>Viridiplantae</taxon>
        <taxon>Streptophyta</taxon>
        <taxon>Embryophyta</taxon>
        <taxon>Tracheophyta</taxon>
        <taxon>Spermatophyta</taxon>
        <taxon>Magnoliopsida</taxon>
        <taxon>eudicotyledons</taxon>
        <taxon>Gunneridae</taxon>
        <taxon>Pentapetalae</taxon>
        <taxon>rosids</taxon>
        <taxon>fabids</taxon>
        <taxon>Rosales</taxon>
        <taxon>Rhamnaceae</taxon>
        <taxon>rhamnoid group</taxon>
        <taxon>Rhamneae</taxon>
        <taxon>Rhamnella</taxon>
    </lineage>
</organism>
<feature type="region of interest" description="Disordered" evidence="6">
    <location>
        <begin position="252"/>
        <end position="292"/>
    </location>
</feature>
<keyword evidence="3" id="KW-0238">DNA-binding</keyword>
<evidence type="ECO:0000256" key="6">
    <source>
        <dbReference type="SAM" id="MobiDB-lite"/>
    </source>
</evidence>
<evidence type="ECO:0000259" key="7">
    <source>
        <dbReference type="PROSITE" id="PS51005"/>
    </source>
</evidence>
<dbReference type="Pfam" id="PF02365">
    <property type="entry name" value="NAM"/>
    <property type="match status" value="1"/>
</dbReference>
<dbReference type="GO" id="GO:0005634">
    <property type="term" value="C:nucleus"/>
    <property type="evidence" value="ECO:0007669"/>
    <property type="project" value="UniProtKB-SubCell"/>
</dbReference>
<dbReference type="PANTHER" id="PTHR31719:SF248">
    <property type="entry name" value="NAC DOMAIN-CONTAINING PROTEIN 10"/>
    <property type="match status" value="1"/>
</dbReference>
<gene>
    <name evidence="8" type="ORF">FNV43_RR07618</name>
</gene>
<keyword evidence="9" id="KW-1185">Reference proteome</keyword>
<dbReference type="FunFam" id="2.170.150.80:FF:000005">
    <property type="entry name" value="NAC transcription factor 56"/>
    <property type="match status" value="1"/>
</dbReference>
<proteinExistence type="predicted"/>
<evidence type="ECO:0000256" key="1">
    <source>
        <dbReference type="ARBA" id="ARBA00004123"/>
    </source>
</evidence>
<dbReference type="PANTHER" id="PTHR31719">
    <property type="entry name" value="NAC TRANSCRIPTION FACTOR 56"/>
    <property type="match status" value="1"/>
</dbReference>
<evidence type="ECO:0000256" key="3">
    <source>
        <dbReference type="ARBA" id="ARBA00023125"/>
    </source>
</evidence>
<evidence type="ECO:0000256" key="2">
    <source>
        <dbReference type="ARBA" id="ARBA00023015"/>
    </source>
</evidence>
<dbReference type="GO" id="GO:0043565">
    <property type="term" value="F:sequence-specific DNA binding"/>
    <property type="evidence" value="ECO:0007669"/>
    <property type="project" value="UniProtKB-ARBA"/>
</dbReference>
<protein>
    <recommendedName>
        <fullName evidence="7">NAC domain-containing protein</fullName>
    </recommendedName>
</protein>
<dbReference type="GO" id="GO:0006355">
    <property type="term" value="P:regulation of DNA-templated transcription"/>
    <property type="evidence" value="ECO:0007669"/>
    <property type="project" value="InterPro"/>
</dbReference>
<dbReference type="PROSITE" id="PS51005">
    <property type="entry name" value="NAC"/>
    <property type="match status" value="1"/>
</dbReference>
<comment type="caution">
    <text evidence="8">The sequence shown here is derived from an EMBL/GenBank/DDBJ whole genome shotgun (WGS) entry which is preliminary data.</text>
</comment>
<feature type="region of interest" description="Disordered" evidence="6">
    <location>
        <begin position="1"/>
        <end position="21"/>
    </location>
</feature>
<evidence type="ECO:0000313" key="9">
    <source>
        <dbReference type="Proteomes" id="UP000796880"/>
    </source>
</evidence>
<comment type="subcellular location">
    <subcellularLocation>
        <location evidence="1">Nucleus</location>
    </subcellularLocation>
</comment>
<feature type="compositionally biased region" description="Polar residues" evidence="6">
    <location>
        <begin position="1"/>
        <end position="14"/>
    </location>
</feature>
<feature type="domain" description="NAC" evidence="7">
    <location>
        <begin position="16"/>
        <end position="181"/>
    </location>
</feature>
<keyword evidence="2" id="KW-0805">Transcription regulation</keyword>
<dbReference type="OrthoDB" id="1921961at2759"/>
<reference evidence="8" key="1">
    <citation type="submission" date="2020-03" db="EMBL/GenBank/DDBJ databases">
        <title>A high-quality chromosome-level genome assembly of a woody plant with both climbing and erect habits, Rhamnella rubrinervis.</title>
        <authorList>
            <person name="Lu Z."/>
            <person name="Yang Y."/>
            <person name="Zhu X."/>
            <person name="Sun Y."/>
        </authorList>
    </citation>
    <scope>NUCLEOTIDE SEQUENCE</scope>
    <source>
        <strain evidence="8">BYM</strain>
        <tissue evidence="8">Leaf</tissue>
    </source>
</reference>
<evidence type="ECO:0000256" key="4">
    <source>
        <dbReference type="ARBA" id="ARBA00023163"/>
    </source>
</evidence>
<accession>A0A8K0MMW6</accession>
<feature type="compositionally biased region" description="Polar residues" evidence="6">
    <location>
        <begin position="252"/>
        <end position="276"/>
    </location>
</feature>
<sequence>MESTDSSSAGSQHPQLPPGFRFHPTDEELVVHYLKKKVASVPLPVTIIAEIDLYKFDPWELPNKATFGEQEWYFFSPRDRKYPNGARPNRAATSGYWKATGTDKPIVTSSGNHKVGVKKALVFYGGKPPKGIKTNWIMHEYRLVDGSNTSTTTNIKPPDSIANKKASLRLDDWVLCRIYKKNNSQRPMMERDKDDIAMEAMLMPSMQTHQISVASHQQNLKPPLSKAANYSALLENDESFFDGILSSGDHGMQNSTTSNISHQLATNSSSSKSNNHMAAAKRPPSPQFWNEVGSSMENSAAAGKRFHGDLNSSSTVCGVENENNSLVSMLNQIPQSSAPFHHPNSILGSLGDGVLRPQYQLPSMNWNS</sequence>